<keyword evidence="8" id="KW-1185">Reference proteome</keyword>
<dbReference type="EMBL" id="RJKX01000017">
    <property type="protein sequence ID" value="ROP83067.1"/>
    <property type="molecule type" value="Genomic_DNA"/>
</dbReference>
<dbReference type="GO" id="GO:0015645">
    <property type="term" value="F:fatty acid ligase activity"/>
    <property type="evidence" value="ECO:0007669"/>
    <property type="project" value="TreeGrafter"/>
</dbReference>
<evidence type="ECO:0000259" key="6">
    <source>
        <dbReference type="Pfam" id="PF13193"/>
    </source>
</evidence>
<dbReference type="Gene3D" id="3.40.50.12780">
    <property type="entry name" value="N-terminal domain of ligase-like"/>
    <property type="match status" value="1"/>
</dbReference>
<sequence length="543" mass="58370">MLHRTTDHRALVDRFRWAVPDRFNIGSDVVDRHAAAGNRPALIFEDEAGRVTRLGFRDVALASNRFANVLVGLGLQRGDRVGILLSQGPETAIAHVAAYKAGLIAVPLFTLFGPEALEYRLGDSGARLLVTDEENAAKVEGIRDRLPGLAHIIRIDGGDRPFWNLLERASDRFATVDTAADDPALIIYTSGTTGPPKGALHAHRVLLGHLPGVELPHDFFPAPGDLFWTPADWAWIGGLLDVLLPSWHHGVPVLAHRARKFDPDAALAMMARHGVRNVFFPPTALKFLRQSGARPPAGLALRTIGSGGETLGAELLAWSRATLGVTPHEFYGQTECNLVVGNCASLFPVRPGAMGKPIPGHRVAIIDGQGRELPAGETGAIAVRRPDPVMFLGYWNNPAATAAKFVGDWLVTGDLGRADEDGYLHYVGRDDDVITSAGYRIGPGEIEDCLLGHPAVAMAAAIGVPDPLRTEAVMAWLVLKPGHPPSDALAREIQGWVRTRLAAHEYPRHVAFVDALPMTATGKIIRRELRARVAADGVPAAAV</sequence>
<proteinExistence type="inferred from homology"/>
<dbReference type="PROSITE" id="PS00455">
    <property type="entry name" value="AMP_BINDING"/>
    <property type="match status" value="1"/>
</dbReference>
<dbReference type="GO" id="GO:0006637">
    <property type="term" value="P:acyl-CoA metabolic process"/>
    <property type="evidence" value="ECO:0007669"/>
    <property type="project" value="TreeGrafter"/>
</dbReference>
<accession>A0A3N1KUZ8</accession>
<dbReference type="InterPro" id="IPR051087">
    <property type="entry name" value="Mitochondrial_ACSM"/>
</dbReference>
<dbReference type="InterPro" id="IPR049515">
    <property type="entry name" value="MACS_put"/>
</dbReference>
<evidence type="ECO:0000256" key="1">
    <source>
        <dbReference type="ARBA" id="ARBA00006432"/>
    </source>
</evidence>
<comment type="similarity">
    <text evidence="1">Belongs to the ATP-dependent AMP-binding enzyme family.</text>
</comment>
<evidence type="ECO:0000313" key="7">
    <source>
        <dbReference type="EMBL" id="ROP83067.1"/>
    </source>
</evidence>
<dbReference type="GO" id="GO:0016405">
    <property type="term" value="F:CoA-ligase activity"/>
    <property type="evidence" value="ECO:0007669"/>
    <property type="project" value="UniProtKB-ARBA"/>
</dbReference>
<dbReference type="PANTHER" id="PTHR43605">
    <property type="entry name" value="ACYL-COENZYME A SYNTHETASE"/>
    <property type="match status" value="1"/>
</dbReference>
<dbReference type="InterPro" id="IPR020845">
    <property type="entry name" value="AMP-binding_CS"/>
</dbReference>
<dbReference type="RefSeq" id="WP_123694006.1">
    <property type="nucleotide sequence ID" value="NZ_AP019700.1"/>
</dbReference>
<name>A0A3N1KUZ8_9PROT</name>
<dbReference type="GO" id="GO:0006633">
    <property type="term" value="P:fatty acid biosynthetic process"/>
    <property type="evidence" value="ECO:0007669"/>
    <property type="project" value="TreeGrafter"/>
</dbReference>
<dbReference type="Proteomes" id="UP000278222">
    <property type="component" value="Unassembled WGS sequence"/>
</dbReference>
<reference evidence="7 8" key="1">
    <citation type="submission" date="2018-11" db="EMBL/GenBank/DDBJ databases">
        <title>Genomic Encyclopedia of Type Strains, Phase IV (KMG-IV): sequencing the most valuable type-strain genomes for metagenomic binning, comparative biology and taxonomic classification.</title>
        <authorList>
            <person name="Goeker M."/>
        </authorList>
    </citation>
    <scope>NUCLEOTIDE SEQUENCE [LARGE SCALE GENOMIC DNA]</scope>
    <source>
        <strain evidence="7 8">DSM 5900</strain>
    </source>
</reference>
<dbReference type="Pfam" id="PF00501">
    <property type="entry name" value="AMP-binding"/>
    <property type="match status" value="1"/>
</dbReference>
<feature type="domain" description="AMP-binding enzyme C-terminal" evidence="6">
    <location>
        <begin position="445"/>
        <end position="523"/>
    </location>
</feature>
<gene>
    <name evidence="7" type="ORF">EDC65_4595</name>
</gene>
<evidence type="ECO:0000256" key="2">
    <source>
        <dbReference type="ARBA" id="ARBA00022598"/>
    </source>
</evidence>
<dbReference type="InterPro" id="IPR045851">
    <property type="entry name" value="AMP-bd_C_sf"/>
</dbReference>
<dbReference type="OrthoDB" id="4471305at2"/>
<dbReference type="InterPro" id="IPR000873">
    <property type="entry name" value="AMP-dep_synth/lig_dom"/>
</dbReference>
<dbReference type="FunFam" id="3.40.50.12780:FF:000063">
    <property type="entry name" value="Acetyl-coenzyme A synthetase"/>
    <property type="match status" value="1"/>
</dbReference>
<dbReference type="SUPFAM" id="SSF56801">
    <property type="entry name" value="Acetyl-CoA synthetase-like"/>
    <property type="match status" value="1"/>
</dbReference>
<dbReference type="CDD" id="cd05971">
    <property type="entry name" value="MACS_like_3"/>
    <property type="match status" value="1"/>
</dbReference>
<dbReference type="GO" id="GO:0005524">
    <property type="term" value="F:ATP binding"/>
    <property type="evidence" value="ECO:0007669"/>
    <property type="project" value="UniProtKB-KW"/>
</dbReference>
<dbReference type="AlphaFoldDB" id="A0A3N1KUZ8"/>
<dbReference type="Gene3D" id="3.30.300.30">
    <property type="match status" value="1"/>
</dbReference>
<evidence type="ECO:0000256" key="4">
    <source>
        <dbReference type="ARBA" id="ARBA00022840"/>
    </source>
</evidence>
<keyword evidence="2" id="KW-0436">Ligase</keyword>
<dbReference type="GO" id="GO:0004321">
    <property type="term" value="F:fatty-acyl-CoA synthase activity"/>
    <property type="evidence" value="ECO:0007669"/>
    <property type="project" value="TreeGrafter"/>
</dbReference>
<evidence type="ECO:0000313" key="8">
    <source>
        <dbReference type="Proteomes" id="UP000278222"/>
    </source>
</evidence>
<dbReference type="Pfam" id="PF13193">
    <property type="entry name" value="AMP-binding_C"/>
    <property type="match status" value="1"/>
</dbReference>
<dbReference type="InterPro" id="IPR025110">
    <property type="entry name" value="AMP-bd_C"/>
</dbReference>
<feature type="domain" description="AMP-dependent synthetase/ligase" evidence="5">
    <location>
        <begin position="35"/>
        <end position="395"/>
    </location>
</feature>
<comment type="caution">
    <text evidence="7">The sequence shown here is derived from an EMBL/GenBank/DDBJ whole genome shotgun (WGS) entry which is preliminary data.</text>
</comment>
<evidence type="ECO:0000256" key="3">
    <source>
        <dbReference type="ARBA" id="ARBA00022741"/>
    </source>
</evidence>
<dbReference type="InterPro" id="IPR042099">
    <property type="entry name" value="ANL_N_sf"/>
</dbReference>
<keyword evidence="4" id="KW-0067">ATP-binding</keyword>
<protein>
    <submittedName>
        <fullName evidence="7">Acetyl-CoA synthetase</fullName>
    </submittedName>
</protein>
<dbReference type="PANTHER" id="PTHR43605:SF10">
    <property type="entry name" value="ACYL-COA SYNTHETASE MEDIUM CHAIN FAMILY MEMBER 3"/>
    <property type="match status" value="1"/>
</dbReference>
<evidence type="ECO:0000259" key="5">
    <source>
        <dbReference type="Pfam" id="PF00501"/>
    </source>
</evidence>
<organism evidence="7 8">
    <name type="scientific">Stella humosa</name>
    <dbReference type="NCBI Taxonomy" id="94"/>
    <lineage>
        <taxon>Bacteria</taxon>
        <taxon>Pseudomonadati</taxon>
        <taxon>Pseudomonadota</taxon>
        <taxon>Alphaproteobacteria</taxon>
        <taxon>Rhodospirillales</taxon>
        <taxon>Stellaceae</taxon>
        <taxon>Stella</taxon>
    </lineage>
</organism>
<keyword evidence="3" id="KW-0547">Nucleotide-binding</keyword>